<proteinExistence type="predicted"/>
<organism evidence="1 2">
    <name type="scientific">Avena sativa</name>
    <name type="common">Oat</name>
    <dbReference type="NCBI Taxonomy" id="4498"/>
    <lineage>
        <taxon>Eukaryota</taxon>
        <taxon>Viridiplantae</taxon>
        <taxon>Streptophyta</taxon>
        <taxon>Embryophyta</taxon>
        <taxon>Tracheophyta</taxon>
        <taxon>Spermatophyta</taxon>
        <taxon>Magnoliopsida</taxon>
        <taxon>Liliopsida</taxon>
        <taxon>Poales</taxon>
        <taxon>Poaceae</taxon>
        <taxon>BOP clade</taxon>
        <taxon>Pooideae</taxon>
        <taxon>Poodae</taxon>
        <taxon>Poeae</taxon>
        <taxon>Poeae Chloroplast Group 1 (Aveneae type)</taxon>
        <taxon>Aveninae</taxon>
        <taxon>Avena</taxon>
    </lineage>
</organism>
<sequence>MAKLVAICAVLAVVVTVTAPLSGAVRVPAGASAAEQNCDIGKLIACKLAMTDGRTPLESCCSNLKEQDGSCFCRYQNDPAYSQYLSNPNVPKTFVSCGVALPICS</sequence>
<reference evidence="1" key="1">
    <citation type="submission" date="2021-05" db="EMBL/GenBank/DDBJ databases">
        <authorList>
            <person name="Scholz U."/>
            <person name="Mascher M."/>
            <person name="Fiebig A."/>
        </authorList>
    </citation>
    <scope>NUCLEOTIDE SEQUENCE [LARGE SCALE GENOMIC DNA]</scope>
</reference>
<name>A0ACD5Z4A6_AVESA</name>
<protein>
    <submittedName>
        <fullName evidence="1">Uncharacterized protein</fullName>
    </submittedName>
</protein>
<keyword evidence="2" id="KW-1185">Reference proteome</keyword>
<dbReference type="Proteomes" id="UP001732700">
    <property type="component" value="Chromosome 6C"/>
</dbReference>
<reference evidence="1" key="2">
    <citation type="submission" date="2025-09" db="UniProtKB">
        <authorList>
            <consortium name="EnsemblPlants"/>
        </authorList>
    </citation>
    <scope>IDENTIFICATION</scope>
</reference>
<dbReference type="EnsemblPlants" id="AVESA.00010b.r2.6CG1126760.1">
    <property type="protein sequence ID" value="AVESA.00010b.r2.6CG1126760.1.CDS.1"/>
    <property type="gene ID" value="AVESA.00010b.r2.6CG1126760"/>
</dbReference>
<evidence type="ECO:0000313" key="1">
    <source>
        <dbReference type="EnsemblPlants" id="AVESA.00010b.r2.6CG1126760.1.CDS.1"/>
    </source>
</evidence>
<evidence type="ECO:0000313" key="2">
    <source>
        <dbReference type="Proteomes" id="UP001732700"/>
    </source>
</evidence>
<accession>A0ACD5Z4A6</accession>